<sequence>MILQFIIKSLTRLLGSSEWERFDYYASFIRVLLIDHNVSSEWSPSVFTSLHLHQSLLRGDLLPNLRKFRYTRPSKSFHQTPTLLPHSLQVVDLRVAAGDEQWVQSLVSYFPHAFPEIEDVRLSSLSKRGRLPVDIQPLTNCTNLKSLICDLHVSDVETAVQLAGLPKLEALSLTFAKKDPHDGTPPPVLTGPYEFPCVKSLTCNSSSEFLRACHFPVLQSFSISHLSDIRDTLDALAEHCTPHLMRKVEITGYGDYECDISLEHIRGLLKFHDLECVVIDVVDCGFDDEILELMVSSWPNLEKLVIQDEKVNSRSRKNGLTLFGLIPLVRHCPNLTSLSYKFKQKTCVSLSDLPSADDFSNLRLREIQFYDSELGNSQSNATLAKFYLASSPT</sequence>
<dbReference type="EMBL" id="JANAWD010000480">
    <property type="protein sequence ID" value="KAJ3478845.1"/>
    <property type="molecule type" value="Genomic_DNA"/>
</dbReference>
<protein>
    <recommendedName>
        <fullName evidence="3">F-box protein</fullName>
    </recommendedName>
</protein>
<keyword evidence="2" id="KW-1185">Reference proteome</keyword>
<dbReference type="InterPro" id="IPR032675">
    <property type="entry name" value="LRR_dom_sf"/>
</dbReference>
<comment type="caution">
    <text evidence="1">The sequence shown here is derived from an EMBL/GenBank/DDBJ whole genome shotgun (WGS) entry which is preliminary data.</text>
</comment>
<dbReference type="SUPFAM" id="SSF52047">
    <property type="entry name" value="RNI-like"/>
    <property type="match status" value="1"/>
</dbReference>
<evidence type="ECO:0000313" key="2">
    <source>
        <dbReference type="Proteomes" id="UP001212997"/>
    </source>
</evidence>
<gene>
    <name evidence="1" type="ORF">NLI96_g9478</name>
</gene>
<dbReference type="Proteomes" id="UP001212997">
    <property type="component" value="Unassembled WGS sequence"/>
</dbReference>
<name>A0AAD5YA59_9APHY</name>
<reference evidence="1" key="1">
    <citation type="submission" date="2022-07" db="EMBL/GenBank/DDBJ databases">
        <title>Genome Sequence of Physisporinus lineatus.</title>
        <authorList>
            <person name="Buettner E."/>
        </authorList>
    </citation>
    <scope>NUCLEOTIDE SEQUENCE</scope>
    <source>
        <strain evidence="1">VT162</strain>
    </source>
</reference>
<evidence type="ECO:0008006" key="3">
    <source>
        <dbReference type="Google" id="ProtNLM"/>
    </source>
</evidence>
<dbReference type="AlphaFoldDB" id="A0AAD5YA59"/>
<dbReference type="Gene3D" id="3.80.10.10">
    <property type="entry name" value="Ribonuclease Inhibitor"/>
    <property type="match status" value="1"/>
</dbReference>
<organism evidence="1 2">
    <name type="scientific">Meripilus lineatus</name>
    <dbReference type="NCBI Taxonomy" id="2056292"/>
    <lineage>
        <taxon>Eukaryota</taxon>
        <taxon>Fungi</taxon>
        <taxon>Dikarya</taxon>
        <taxon>Basidiomycota</taxon>
        <taxon>Agaricomycotina</taxon>
        <taxon>Agaricomycetes</taxon>
        <taxon>Polyporales</taxon>
        <taxon>Meripilaceae</taxon>
        <taxon>Meripilus</taxon>
    </lineage>
</organism>
<proteinExistence type="predicted"/>
<evidence type="ECO:0000313" key="1">
    <source>
        <dbReference type="EMBL" id="KAJ3478845.1"/>
    </source>
</evidence>
<accession>A0AAD5YA59</accession>